<proteinExistence type="predicted"/>
<accession>A0A9N9BIT7</accession>
<keyword evidence="2" id="KW-1185">Reference proteome</keyword>
<name>A0A9N9BIT7_9GLOM</name>
<dbReference type="Proteomes" id="UP000789759">
    <property type="component" value="Unassembled WGS sequence"/>
</dbReference>
<evidence type="ECO:0000313" key="1">
    <source>
        <dbReference type="EMBL" id="CAG8569515.1"/>
    </source>
</evidence>
<dbReference type="AlphaFoldDB" id="A0A9N9BIT7"/>
<organism evidence="1 2">
    <name type="scientific">Cetraspora pellucida</name>
    <dbReference type="NCBI Taxonomy" id="1433469"/>
    <lineage>
        <taxon>Eukaryota</taxon>
        <taxon>Fungi</taxon>
        <taxon>Fungi incertae sedis</taxon>
        <taxon>Mucoromycota</taxon>
        <taxon>Glomeromycotina</taxon>
        <taxon>Glomeromycetes</taxon>
        <taxon>Diversisporales</taxon>
        <taxon>Gigasporaceae</taxon>
        <taxon>Cetraspora</taxon>
    </lineage>
</organism>
<comment type="caution">
    <text evidence="1">The sequence shown here is derived from an EMBL/GenBank/DDBJ whole genome shotgun (WGS) entry which is preliminary data.</text>
</comment>
<reference evidence="1" key="1">
    <citation type="submission" date="2021-06" db="EMBL/GenBank/DDBJ databases">
        <authorList>
            <person name="Kallberg Y."/>
            <person name="Tangrot J."/>
            <person name="Rosling A."/>
        </authorList>
    </citation>
    <scope>NUCLEOTIDE SEQUENCE</scope>
    <source>
        <strain evidence="1">FL966</strain>
    </source>
</reference>
<sequence>CLPGLTYLPITFTIPFLPNSVTDGWALSTKLDLRRASSKD</sequence>
<gene>
    <name evidence="1" type="ORF">CPELLU_LOCUS5585</name>
</gene>
<feature type="non-terminal residue" evidence="1">
    <location>
        <position position="1"/>
    </location>
</feature>
<dbReference type="EMBL" id="CAJVQA010003215">
    <property type="protein sequence ID" value="CAG8569515.1"/>
    <property type="molecule type" value="Genomic_DNA"/>
</dbReference>
<evidence type="ECO:0000313" key="2">
    <source>
        <dbReference type="Proteomes" id="UP000789759"/>
    </source>
</evidence>
<protein>
    <submittedName>
        <fullName evidence="1">5692_t:CDS:1</fullName>
    </submittedName>
</protein>